<comment type="subcellular location">
    <subcellularLocation>
        <location evidence="1">Cell membrane</location>
        <topology evidence="1">Multi-pass membrane protein</topology>
    </subcellularLocation>
</comment>
<evidence type="ECO:0000313" key="10">
    <source>
        <dbReference type="Proteomes" id="UP000176288"/>
    </source>
</evidence>
<evidence type="ECO:0000256" key="4">
    <source>
        <dbReference type="ARBA" id="ARBA00022692"/>
    </source>
</evidence>
<dbReference type="KEGG" id="avu:BK816_02210"/>
<accession>A0A1D9MJ71</accession>
<feature type="transmembrane region" description="Helical" evidence="7">
    <location>
        <begin position="135"/>
        <end position="155"/>
    </location>
</feature>
<keyword evidence="3" id="KW-1003">Cell membrane</keyword>
<evidence type="ECO:0000256" key="5">
    <source>
        <dbReference type="ARBA" id="ARBA00022989"/>
    </source>
</evidence>
<feature type="transmembrane region" description="Helical" evidence="7">
    <location>
        <begin position="12"/>
        <end position="30"/>
    </location>
</feature>
<evidence type="ECO:0000259" key="8">
    <source>
        <dbReference type="Pfam" id="PF09335"/>
    </source>
</evidence>
<evidence type="ECO:0000256" key="3">
    <source>
        <dbReference type="ARBA" id="ARBA00022475"/>
    </source>
</evidence>
<gene>
    <name evidence="9" type="ORF">BK816_02210</name>
</gene>
<evidence type="ECO:0000256" key="7">
    <source>
        <dbReference type="SAM" id="Phobius"/>
    </source>
</evidence>
<comment type="similarity">
    <text evidence="2">Belongs to the DedA family.</text>
</comment>
<organism evidence="9 10">
    <name type="scientific">Boudabousia tangfeifanii</name>
    <dbReference type="NCBI Taxonomy" id="1912795"/>
    <lineage>
        <taxon>Bacteria</taxon>
        <taxon>Bacillati</taxon>
        <taxon>Actinomycetota</taxon>
        <taxon>Actinomycetes</taxon>
        <taxon>Actinomycetales</taxon>
        <taxon>Actinomycetaceae</taxon>
        <taxon>Boudabousia</taxon>
    </lineage>
</organism>
<dbReference type="AlphaFoldDB" id="A0A1D9MJ71"/>
<feature type="transmembrane region" description="Helical" evidence="7">
    <location>
        <begin position="50"/>
        <end position="70"/>
    </location>
</feature>
<dbReference type="EMBL" id="CP017812">
    <property type="protein sequence ID" value="AOZ72258.1"/>
    <property type="molecule type" value="Genomic_DNA"/>
</dbReference>
<dbReference type="InterPro" id="IPR051311">
    <property type="entry name" value="DedA_domain"/>
</dbReference>
<dbReference type="PANTHER" id="PTHR42709:SF6">
    <property type="entry name" value="UNDECAPRENYL PHOSPHATE TRANSPORTER A"/>
    <property type="match status" value="1"/>
</dbReference>
<keyword evidence="6 7" id="KW-0472">Membrane</keyword>
<proteinExistence type="inferred from homology"/>
<feature type="transmembrane region" description="Helical" evidence="7">
    <location>
        <begin position="167"/>
        <end position="187"/>
    </location>
</feature>
<evidence type="ECO:0000313" key="9">
    <source>
        <dbReference type="EMBL" id="AOZ72258.1"/>
    </source>
</evidence>
<dbReference type="Pfam" id="PF09335">
    <property type="entry name" value="VTT_dom"/>
    <property type="match status" value="1"/>
</dbReference>
<sequence>MEYVLHWAGSYAILPILTLFCFIDGFAPILPSETLIIALSSLAHTGETVPLWTVIIAATIGAFFGDLGAYHVGRWLPIEKIPVIRRFATPSALAKAREALNRRGTSYLLAARFIPVGRVAVNMTAGAARFHLRRFIPTMLIADVLWTSFSVMIGWTAGKMLQHNPLLGMLIGIACGITFGFIIDQILQRIMMRRQVPTVAAAPEEEAEIVPAPEA</sequence>
<feature type="domain" description="VTT" evidence="8">
    <location>
        <begin position="30"/>
        <end position="155"/>
    </location>
</feature>
<keyword evidence="5 7" id="KW-1133">Transmembrane helix</keyword>
<evidence type="ECO:0000256" key="1">
    <source>
        <dbReference type="ARBA" id="ARBA00004651"/>
    </source>
</evidence>
<dbReference type="Proteomes" id="UP000176288">
    <property type="component" value="Chromosome"/>
</dbReference>
<dbReference type="InterPro" id="IPR032816">
    <property type="entry name" value="VTT_dom"/>
</dbReference>
<evidence type="ECO:0000256" key="6">
    <source>
        <dbReference type="ARBA" id="ARBA00023136"/>
    </source>
</evidence>
<evidence type="ECO:0000256" key="2">
    <source>
        <dbReference type="ARBA" id="ARBA00010792"/>
    </source>
</evidence>
<reference evidence="9 10" key="1">
    <citation type="submission" date="2016-10" db="EMBL/GenBank/DDBJ databases">
        <title>Actinomyces aegypiusis sp. nov., isolated from the Aegypius monachus in Qinghai Tibet Plateau China.</title>
        <authorList>
            <person name="Wang Y."/>
        </authorList>
    </citation>
    <scope>NUCLEOTIDE SEQUENCE [LARGE SCALE GENOMIC DNA]</scope>
    <source>
        <strain evidence="9 10">VUL4_3</strain>
    </source>
</reference>
<protein>
    <recommendedName>
        <fullName evidence="8">VTT domain-containing protein</fullName>
    </recommendedName>
</protein>
<dbReference type="GO" id="GO:0005886">
    <property type="term" value="C:plasma membrane"/>
    <property type="evidence" value="ECO:0007669"/>
    <property type="project" value="UniProtKB-SubCell"/>
</dbReference>
<dbReference type="STRING" id="1912795.BK816_02210"/>
<dbReference type="PANTHER" id="PTHR42709">
    <property type="entry name" value="ALKALINE PHOSPHATASE LIKE PROTEIN"/>
    <property type="match status" value="1"/>
</dbReference>
<name>A0A1D9MJ71_9ACTO</name>
<keyword evidence="4 7" id="KW-0812">Transmembrane</keyword>
<keyword evidence="10" id="KW-1185">Reference proteome</keyword>